<keyword evidence="1" id="KW-1133">Transmembrane helix</keyword>
<feature type="transmembrane region" description="Helical" evidence="1">
    <location>
        <begin position="38"/>
        <end position="57"/>
    </location>
</feature>
<sequence length="181" mass="20259">MSGWYSFFDLGMNHILGGYDHLLFLFSLIIARQKFKEYATMITAFTIAHSITLTLTVTGVIDVPAWIVEPMIALSICFVAIDNVVRKQVSHRWVITFLFGLIHGMGFADLLVGMHLPKTMLATALISFNLGIEAVQITIVGVLFPLLLLLHRWKYSRQAVYAASTVAFVLGAIWLGQRVLF</sequence>
<evidence type="ECO:0000256" key="1">
    <source>
        <dbReference type="SAM" id="Phobius"/>
    </source>
</evidence>
<evidence type="ECO:0000313" key="2">
    <source>
        <dbReference type="EMBL" id="MBO7744248.1"/>
    </source>
</evidence>
<dbReference type="EMBL" id="JAGGDJ010000004">
    <property type="protein sequence ID" value="MBO7744248.1"/>
    <property type="molecule type" value="Genomic_DNA"/>
</dbReference>
<dbReference type="RefSeq" id="WP_208847212.1">
    <property type="nucleotide sequence ID" value="NZ_JAGGDJ010000004.1"/>
</dbReference>
<evidence type="ECO:0000313" key="3">
    <source>
        <dbReference type="Proteomes" id="UP000670947"/>
    </source>
</evidence>
<keyword evidence="1" id="KW-0812">Transmembrane</keyword>
<feature type="transmembrane region" description="Helical" evidence="1">
    <location>
        <begin position="63"/>
        <end position="81"/>
    </location>
</feature>
<feature type="transmembrane region" description="Helical" evidence="1">
    <location>
        <begin position="159"/>
        <end position="176"/>
    </location>
</feature>
<dbReference type="Proteomes" id="UP000670947">
    <property type="component" value="Unassembled WGS sequence"/>
</dbReference>
<keyword evidence="3" id="KW-1185">Reference proteome</keyword>
<keyword evidence="1" id="KW-0472">Membrane</keyword>
<dbReference type="InterPro" id="IPR032809">
    <property type="entry name" value="Put_HupE_UreJ"/>
</dbReference>
<protein>
    <submittedName>
        <fullName evidence="2">HupE/UreJ family protein</fullName>
    </submittedName>
</protein>
<organism evidence="2 3">
    <name type="scientific">Paenibacillus artemisiicola</name>
    <dbReference type="NCBI Taxonomy" id="1172618"/>
    <lineage>
        <taxon>Bacteria</taxon>
        <taxon>Bacillati</taxon>
        <taxon>Bacillota</taxon>
        <taxon>Bacilli</taxon>
        <taxon>Bacillales</taxon>
        <taxon>Paenibacillaceae</taxon>
        <taxon>Paenibacillus</taxon>
    </lineage>
</organism>
<dbReference type="Pfam" id="PF13795">
    <property type="entry name" value="HupE_UreJ_2"/>
    <property type="match status" value="1"/>
</dbReference>
<comment type="caution">
    <text evidence="2">The sequence shown here is derived from an EMBL/GenBank/DDBJ whole genome shotgun (WGS) entry which is preliminary data.</text>
</comment>
<proteinExistence type="predicted"/>
<feature type="transmembrane region" description="Helical" evidence="1">
    <location>
        <begin position="120"/>
        <end position="147"/>
    </location>
</feature>
<feature type="transmembrane region" description="Helical" evidence="1">
    <location>
        <begin position="12"/>
        <end position="31"/>
    </location>
</feature>
<reference evidence="2 3" key="1">
    <citation type="submission" date="2021-03" db="EMBL/GenBank/DDBJ databases">
        <title>Paenibacillus artemisicola MWE-103 whole genome sequence.</title>
        <authorList>
            <person name="Ham Y.J."/>
        </authorList>
    </citation>
    <scope>NUCLEOTIDE SEQUENCE [LARGE SCALE GENOMIC DNA]</scope>
    <source>
        <strain evidence="2 3">MWE-103</strain>
    </source>
</reference>
<accession>A0ABS3W7J8</accession>
<name>A0ABS3W7J8_9BACL</name>
<feature type="transmembrane region" description="Helical" evidence="1">
    <location>
        <begin position="93"/>
        <end position="114"/>
    </location>
</feature>
<gene>
    <name evidence="2" type="ORF">I8J29_08585</name>
</gene>